<evidence type="ECO:0000313" key="3">
    <source>
        <dbReference type="Proteomes" id="UP000320085"/>
    </source>
</evidence>
<reference evidence="2 3" key="1">
    <citation type="submission" date="2019-06" db="EMBL/GenBank/DDBJ databases">
        <title>Sequencing the genomes of 1000 actinobacteria strains.</title>
        <authorList>
            <person name="Klenk H.-P."/>
        </authorList>
    </citation>
    <scope>NUCLEOTIDE SEQUENCE [LARGE SCALE GENOMIC DNA]</scope>
    <source>
        <strain evidence="2 3">DSM 21776</strain>
    </source>
</reference>
<name>A0A543PM88_9MICO</name>
<evidence type="ECO:0000313" key="2">
    <source>
        <dbReference type="EMBL" id="TQN45174.1"/>
    </source>
</evidence>
<comment type="caution">
    <text evidence="2">The sequence shown here is derived from an EMBL/GenBank/DDBJ whole genome shotgun (WGS) entry which is preliminary data.</text>
</comment>
<sequence length="50" mass="5440">MSTYESHLQDDGSVFPPVTPDPPRPPGLDEIFVPEIVPVTDPDGPDHAEE</sequence>
<dbReference type="Proteomes" id="UP000320085">
    <property type="component" value="Unassembled WGS sequence"/>
</dbReference>
<evidence type="ECO:0000256" key="1">
    <source>
        <dbReference type="SAM" id="MobiDB-lite"/>
    </source>
</evidence>
<dbReference type="AlphaFoldDB" id="A0A543PM88"/>
<gene>
    <name evidence="2" type="ORF">FHX52_4409</name>
</gene>
<dbReference type="RefSeq" id="WP_185747424.1">
    <property type="nucleotide sequence ID" value="NZ_BAAAQC010000009.1"/>
</dbReference>
<protein>
    <submittedName>
        <fullName evidence="2">Uncharacterized protein</fullName>
    </submittedName>
</protein>
<accession>A0A543PM88</accession>
<organism evidence="2 3">
    <name type="scientific">Humibacillus xanthopallidus</name>
    <dbReference type="NCBI Taxonomy" id="412689"/>
    <lineage>
        <taxon>Bacteria</taxon>
        <taxon>Bacillati</taxon>
        <taxon>Actinomycetota</taxon>
        <taxon>Actinomycetes</taxon>
        <taxon>Micrococcales</taxon>
        <taxon>Intrasporangiaceae</taxon>
        <taxon>Humibacillus</taxon>
    </lineage>
</organism>
<proteinExistence type="predicted"/>
<feature type="region of interest" description="Disordered" evidence="1">
    <location>
        <begin position="1"/>
        <end position="50"/>
    </location>
</feature>
<feature type="compositionally biased region" description="Pro residues" evidence="1">
    <location>
        <begin position="17"/>
        <end position="26"/>
    </location>
</feature>
<dbReference type="EMBL" id="VFQF01000003">
    <property type="protein sequence ID" value="TQN45174.1"/>
    <property type="molecule type" value="Genomic_DNA"/>
</dbReference>